<accession>A0A397WD81</accession>
<evidence type="ECO:0000313" key="1">
    <source>
        <dbReference type="EMBL" id="RIB30266.1"/>
    </source>
</evidence>
<reference evidence="1 2" key="1">
    <citation type="submission" date="2018-06" db="EMBL/GenBank/DDBJ databases">
        <title>Comparative genomics reveals the genomic features of Rhizophagus irregularis, R. cerebriforme, R. diaphanum and Gigaspora rosea, and their symbiotic lifestyle signature.</title>
        <authorList>
            <person name="Morin E."/>
            <person name="San Clemente H."/>
            <person name="Chen E.C.H."/>
            <person name="De La Providencia I."/>
            <person name="Hainaut M."/>
            <person name="Kuo A."/>
            <person name="Kohler A."/>
            <person name="Murat C."/>
            <person name="Tang N."/>
            <person name="Roy S."/>
            <person name="Loubradou J."/>
            <person name="Henrissat B."/>
            <person name="Grigoriev I.V."/>
            <person name="Corradi N."/>
            <person name="Roux C."/>
            <person name="Martin F.M."/>
        </authorList>
    </citation>
    <scope>NUCLEOTIDE SEQUENCE [LARGE SCALE GENOMIC DNA]</scope>
    <source>
        <strain evidence="1 2">DAOM 194757</strain>
    </source>
</reference>
<dbReference type="Proteomes" id="UP000266673">
    <property type="component" value="Unassembled WGS sequence"/>
</dbReference>
<protein>
    <submittedName>
        <fullName evidence="1">Uncharacterized protein</fullName>
    </submittedName>
</protein>
<dbReference type="EMBL" id="QKWP01000017">
    <property type="protein sequence ID" value="RIB30266.1"/>
    <property type="molecule type" value="Genomic_DNA"/>
</dbReference>
<organism evidence="1 2">
    <name type="scientific">Gigaspora rosea</name>
    <dbReference type="NCBI Taxonomy" id="44941"/>
    <lineage>
        <taxon>Eukaryota</taxon>
        <taxon>Fungi</taxon>
        <taxon>Fungi incertae sedis</taxon>
        <taxon>Mucoromycota</taxon>
        <taxon>Glomeromycotina</taxon>
        <taxon>Glomeromycetes</taxon>
        <taxon>Diversisporales</taxon>
        <taxon>Gigasporaceae</taxon>
        <taxon>Gigaspora</taxon>
    </lineage>
</organism>
<comment type="caution">
    <text evidence="1">The sequence shown here is derived from an EMBL/GenBank/DDBJ whole genome shotgun (WGS) entry which is preliminary data.</text>
</comment>
<keyword evidence="2" id="KW-1185">Reference proteome</keyword>
<evidence type="ECO:0000313" key="2">
    <source>
        <dbReference type="Proteomes" id="UP000266673"/>
    </source>
</evidence>
<name>A0A397WD81_9GLOM</name>
<dbReference type="AlphaFoldDB" id="A0A397WD81"/>
<proteinExistence type="predicted"/>
<gene>
    <name evidence="1" type="ORF">C2G38_2153186</name>
</gene>
<sequence>MSLFELFCDSNGRDDIDGGEIRCVENYSVEELIIEESRKMDTKCEVILSTEFVDGWRYDGRYDDGYSNQDETTSDETKLNEEINLMDFDKGVFDEFVESDLIDFGCVEGELVRCSNVKDEMIEKANGETLGQPRRIGDVDGMEEMVKDLLRALRDKDFDESDCGVDLPKWHRHSYFEGLDSGNKDRGDSIMKNEDEVEVTKEVFANDCDGSAAGHADGINDVVVDSVVENGIFGWYWDPVEDGDSNGVTNLESNGREIRRVYNHGKKLLMKGNGNSGFGDVVDVYGEIMCKELETSGRSSWGSSLCHSGEQYATYLPEK</sequence>